<evidence type="ECO:0000256" key="2">
    <source>
        <dbReference type="ARBA" id="ARBA00005632"/>
    </source>
</evidence>
<feature type="transmembrane region" description="Helical" evidence="8">
    <location>
        <begin position="14"/>
        <end position="38"/>
    </location>
</feature>
<dbReference type="RefSeq" id="WP_091156238.1">
    <property type="nucleotide sequence ID" value="NZ_JBHTKX010000001.1"/>
</dbReference>
<accession>A0ABW3Q3J8</accession>
<evidence type="ECO:0000256" key="4">
    <source>
        <dbReference type="ARBA" id="ARBA00022475"/>
    </source>
</evidence>
<evidence type="ECO:0000313" key="9">
    <source>
        <dbReference type="EMBL" id="MFD1128001.1"/>
    </source>
</evidence>
<evidence type="ECO:0000256" key="1">
    <source>
        <dbReference type="ARBA" id="ARBA00004429"/>
    </source>
</evidence>
<dbReference type="PIRSF" id="PIRSF029598">
    <property type="entry name" value="PsiE"/>
    <property type="match status" value="1"/>
</dbReference>
<keyword evidence="7 8" id="KW-0472">Membrane</keyword>
<dbReference type="Pfam" id="PF06146">
    <property type="entry name" value="PsiE"/>
    <property type="match status" value="1"/>
</dbReference>
<feature type="transmembrane region" description="Helical" evidence="8">
    <location>
        <begin position="58"/>
        <end position="76"/>
    </location>
</feature>
<proteinExistence type="inferred from homology"/>
<keyword evidence="5 8" id="KW-0812">Transmembrane</keyword>
<dbReference type="InterPro" id="IPR009315">
    <property type="entry name" value="P_starv_induced_PsiE"/>
</dbReference>
<dbReference type="NCBIfam" id="NF002765">
    <property type="entry name" value="PRK02833.1-3"/>
    <property type="match status" value="1"/>
</dbReference>
<name>A0ABW3Q3J8_9BACL</name>
<comment type="caution">
    <text evidence="9">The sequence shown here is derived from an EMBL/GenBank/DDBJ whole genome shotgun (WGS) entry which is preliminary data.</text>
</comment>
<dbReference type="PANTHER" id="PTHR37819:SF1">
    <property type="entry name" value="PROTEIN PSIE"/>
    <property type="match status" value="1"/>
</dbReference>
<protein>
    <recommendedName>
        <fullName evidence="3">Protein PsiE</fullName>
    </recommendedName>
</protein>
<reference evidence="10" key="1">
    <citation type="journal article" date="2019" name="Int. J. Syst. Evol. Microbiol.">
        <title>The Global Catalogue of Microorganisms (GCM) 10K type strain sequencing project: providing services to taxonomists for standard genome sequencing and annotation.</title>
        <authorList>
            <consortium name="The Broad Institute Genomics Platform"/>
            <consortium name="The Broad Institute Genome Sequencing Center for Infectious Disease"/>
            <person name="Wu L."/>
            <person name="Ma J."/>
        </authorList>
    </citation>
    <scope>NUCLEOTIDE SEQUENCE [LARGE SCALE GENOMIC DNA]</scope>
    <source>
        <strain evidence="10">CCUG 53519</strain>
    </source>
</reference>
<comment type="similarity">
    <text evidence="2">Belongs to the PsiE family.</text>
</comment>
<evidence type="ECO:0000313" key="10">
    <source>
        <dbReference type="Proteomes" id="UP001597169"/>
    </source>
</evidence>
<keyword evidence="6 8" id="KW-1133">Transmembrane helix</keyword>
<dbReference type="PANTHER" id="PTHR37819">
    <property type="entry name" value="PROTEIN PSIE"/>
    <property type="match status" value="1"/>
</dbReference>
<dbReference type="Proteomes" id="UP001597169">
    <property type="component" value="Unassembled WGS sequence"/>
</dbReference>
<organism evidence="9 10">
    <name type="scientific">Paenibacillus provencensis</name>
    <dbReference type="NCBI Taxonomy" id="441151"/>
    <lineage>
        <taxon>Bacteria</taxon>
        <taxon>Bacillati</taxon>
        <taxon>Bacillota</taxon>
        <taxon>Bacilli</taxon>
        <taxon>Bacillales</taxon>
        <taxon>Paenibacillaceae</taxon>
        <taxon>Paenibacillus</taxon>
    </lineage>
</organism>
<sequence>MKYSEKLPQVLQHILNICLLLVGLLLCISLFKVTWDIFAYVVLPAENDKSYYEFTDDLLVFFLYFEFIALIIKYFSTGFHFPLRYFIYIGITAVIRLILIEHDRAIDTFWWAAAILVMVGALLIVNHRLLKRES</sequence>
<comment type="subcellular location">
    <subcellularLocation>
        <location evidence="1">Cell inner membrane</location>
        <topology evidence="1">Multi-pass membrane protein</topology>
    </subcellularLocation>
</comment>
<keyword evidence="10" id="KW-1185">Reference proteome</keyword>
<evidence type="ECO:0000256" key="7">
    <source>
        <dbReference type="ARBA" id="ARBA00023136"/>
    </source>
</evidence>
<evidence type="ECO:0000256" key="5">
    <source>
        <dbReference type="ARBA" id="ARBA00022692"/>
    </source>
</evidence>
<dbReference type="InterPro" id="IPR020948">
    <property type="entry name" value="P_starv_induced_PsiE-like"/>
</dbReference>
<dbReference type="EMBL" id="JBHTKX010000001">
    <property type="protein sequence ID" value="MFD1128001.1"/>
    <property type="molecule type" value="Genomic_DNA"/>
</dbReference>
<feature type="transmembrane region" description="Helical" evidence="8">
    <location>
        <begin position="83"/>
        <end position="102"/>
    </location>
</feature>
<gene>
    <name evidence="9" type="primary">psiE</name>
    <name evidence="9" type="ORF">ACFQ3J_07440</name>
</gene>
<keyword evidence="4" id="KW-1003">Cell membrane</keyword>
<feature type="transmembrane region" description="Helical" evidence="8">
    <location>
        <begin position="108"/>
        <end position="125"/>
    </location>
</feature>
<evidence type="ECO:0000256" key="3">
    <source>
        <dbReference type="ARBA" id="ARBA00021903"/>
    </source>
</evidence>
<evidence type="ECO:0000256" key="8">
    <source>
        <dbReference type="SAM" id="Phobius"/>
    </source>
</evidence>
<evidence type="ECO:0000256" key="6">
    <source>
        <dbReference type="ARBA" id="ARBA00022989"/>
    </source>
</evidence>